<dbReference type="Proteomes" id="UP000011185">
    <property type="component" value="Unassembled WGS sequence"/>
</dbReference>
<evidence type="ECO:0000313" key="3">
    <source>
        <dbReference type="Proteomes" id="UP000011185"/>
    </source>
</evidence>
<dbReference type="HOGENOM" id="CLU_2967563_0_0_1"/>
<sequence length="59" mass="6668">VITEYVESNESVETVTMTIPPVVKTETISEHDKTKTATESASTETSKPKEENQEHFSRR</sequence>
<accession>L7JZ41</accession>
<feature type="region of interest" description="Disordered" evidence="1">
    <location>
        <begin position="22"/>
        <end position="59"/>
    </location>
</feature>
<evidence type="ECO:0000256" key="1">
    <source>
        <dbReference type="SAM" id="MobiDB-lite"/>
    </source>
</evidence>
<keyword evidence="3" id="KW-1185">Reference proteome</keyword>
<dbReference type="AlphaFoldDB" id="L7JZ41"/>
<feature type="compositionally biased region" description="Basic and acidic residues" evidence="1">
    <location>
        <begin position="46"/>
        <end position="59"/>
    </location>
</feature>
<proteinExistence type="predicted"/>
<organism evidence="2 3">
    <name type="scientific">Trachipleistophora hominis</name>
    <name type="common">Microsporidian parasite</name>
    <dbReference type="NCBI Taxonomy" id="72359"/>
    <lineage>
        <taxon>Eukaryota</taxon>
        <taxon>Fungi</taxon>
        <taxon>Fungi incertae sedis</taxon>
        <taxon>Microsporidia</taxon>
        <taxon>Pleistophoridae</taxon>
        <taxon>Trachipleistophora</taxon>
    </lineage>
</organism>
<dbReference type="VEuPathDB" id="MicrosporidiaDB:THOM_0434"/>
<name>L7JZ41_TRAHO</name>
<gene>
    <name evidence="2" type="ORF">THOM_0434</name>
</gene>
<feature type="non-terminal residue" evidence="2">
    <location>
        <position position="1"/>
    </location>
</feature>
<dbReference type="InParanoid" id="L7JZ41"/>
<dbReference type="EMBL" id="JH993832">
    <property type="protein sequence ID" value="ELQ76713.1"/>
    <property type="molecule type" value="Genomic_DNA"/>
</dbReference>
<protein>
    <submittedName>
        <fullName evidence="2">Uncharacterized protein</fullName>
    </submittedName>
</protein>
<evidence type="ECO:0000313" key="2">
    <source>
        <dbReference type="EMBL" id="ELQ76713.1"/>
    </source>
</evidence>
<reference evidence="2 3" key="1">
    <citation type="journal article" date="2012" name="PLoS Pathog.">
        <title>The genome of the obligate intracellular parasite Trachipleistophora hominis: new insights into microsporidian genome dynamics and reductive evolution.</title>
        <authorList>
            <person name="Heinz E."/>
            <person name="Williams T.A."/>
            <person name="Nakjang S."/>
            <person name="Noel C.J."/>
            <person name="Swan D.C."/>
            <person name="Goldberg A.V."/>
            <person name="Harris S.R."/>
            <person name="Weinmaier T."/>
            <person name="Markert S."/>
            <person name="Becher D."/>
            <person name="Bernhardt J."/>
            <person name="Dagan T."/>
            <person name="Hacker C."/>
            <person name="Lucocq J.M."/>
            <person name="Schweder T."/>
            <person name="Rattei T."/>
            <person name="Hall N."/>
            <person name="Hirt R.P."/>
            <person name="Embley T.M."/>
        </authorList>
    </citation>
    <scope>NUCLEOTIDE SEQUENCE [LARGE SCALE GENOMIC DNA]</scope>
</reference>
<feature type="compositionally biased region" description="Basic and acidic residues" evidence="1">
    <location>
        <begin position="27"/>
        <end position="36"/>
    </location>
</feature>